<evidence type="ECO:0000259" key="10">
    <source>
        <dbReference type="Pfam" id="PF25975"/>
    </source>
</evidence>
<protein>
    <submittedName>
        <fullName evidence="11">Efflux RND transporter periplasmic adaptor subunit</fullName>
    </submittedName>
</protein>
<dbReference type="PANTHER" id="PTHR30097">
    <property type="entry name" value="CATION EFFLUX SYSTEM PROTEIN CUSB"/>
    <property type="match status" value="1"/>
</dbReference>
<feature type="domain" description="YtkA-like" evidence="7">
    <location>
        <begin position="56"/>
        <end position="130"/>
    </location>
</feature>
<dbReference type="InterPro" id="IPR051909">
    <property type="entry name" value="MFP_Cation_Efflux"/>
</dbReference>
<dbReference type="GO" id="GO:0015679">
    <property type="term" value="P:plasma membrane copper ion transport"/>
    <property type="evidence" value="ECO:0007669"/>
    <property type="project" value="TreeGrafter"/>
</dbReference>
<evidence type="ECO:0000256" key="5">
    <source>
        <dbReference type="ARBA" id="ARBA00058766"/>
    </source>
</evidence>
<evidence type="ECO:0000259" key="9">
    <source>
        <dbReference type="Pfam" id="PF25954"/>
    </source>
</evidence>
<name>A0A538TCX2_UNCEI</name>
<dbReference type="GO" id="GO:0016020">
    <property type="term" value="C:membrane"/>
    <property type="evidence" value="ECO:0007669"/>
    <property type="project" value="InterPro"/>
</dbReference>
<evidence type="ECO:0000256" key="2">
    <source>
        <dbReference type="ARBA" id="ARBA00022448"/>
    </source>
</evidence>
<organism evidence="11 12">
    <name type="scientific">Eiseniibacteriota bacterium</name>
    <dbReference type="NCBI Taxonomy" id="2212470"/>
    <lineage>
        <taxon>Bacteria</taxon>
        <taxon>Candidatus Eiseniibacteriota</taxon>
    </lineage>
</organism>
<dbReference type="GO" id="GO:0030288">
    <property type="term" value="C:outer membrane-bounded periplasmic space"/>
    <property type="evidence" value="ECO:0007669"/>
    <property type="project" value="TreeGrafter"/>
</dbReference>
<dbReference type="Pfam" id="PF25954">
    <property type="entry name" value="Beta-barrel_RND_2"/>
    <property type="match status" value="1"/>
</dbReference>
<dbReference type="Proteomes" id="UP000316609">
    <property type="component" value="Unassembled WGS sequence"/>
</dbReference>
<evidence type="ECO:0000256" key="4">
    <source>
        <dbReference type="ARBA" id="ARBA00043263"/>
    </source>
</evidence>
<dbReference type="InterPro" id="IPR058649">
    <property type="entry name" value="CzcB_C"/>
</dbReference>
<dbReference type="Gene3D" id="2.40.30.170">
    <property type="match status" value="1"/>
</dbReference>
<dbReference type="NCBIfam" id="TIGR01730">
    <property type="entry name" value="RND_mfp"/>
    <property type="match status" value="1"/>
</dbReference>
<dbReference type="Pfam" id="PF25975">
    <property type="entry name" value="CzcB_C"/>
    <property type="match status" value="1"/>
</dbReference>
<proteinExistence type="inferred from homology"/>
<dbReference type="EMBL" id="VBOY01000175">
    <property type="protein sequence ID" value="TMQ61437.1"/>
    <property type="molecule type" value="Genomic_DNA"/>
</dbReference>
<sequence length="532" mass="56053">MNTRARTKSAALLVFALLAVGSLWLLASCQRRNGGAEGAGKAPLQPVGGLQVGVANTPDPPHSGDNALIIIVRDAAGKAVRGAAVDAVVSMPAMGAMPYMESRGKVKEVKPGVYRAEYGLAMNGEWDVNVRVRPKGGAAVEAAYRLSTSTPGLAFAGGTPSAGRDKAVEGMPGMSGMSGMSGMPATGSSQEQAGPGAGMESAPGTITIDAARRQEIGIRTAPVQIRNLSATVRAVGRVAYDETRQAEVTLKFSGFVRDLRVDFTGRPVHAGEVLFTAYSPELWSAQKEYIEALWVAGDSSVVVPGPPETELALAARRRLELWDITPGEIQQIAREGKPREALPIVAPVGGVVTEKNIARGSAFTAGQVLYKIAPLDPAWVLASVYQVDLPLLRVGMAASLTNPYLDERSRHGRVSFISPALQAETRTGQVRVEVPNPRGDLKPGMFVNVELEVALGKRLAVPESAVLPTGERRVVFVDVGNGRLAPREVQLGARAGDYFEVLSGLKPGEVVVTSGNFLVAAESKLKSAAQKW</sequence>
<dbReference type="Pfam" id="PF25919">
    <property type="entry name" value="BSH_CusB"/>
    <property type="match status" value="1"/>
</dbReference>
<feature type="region of interest" description="Disordered" evidence="6">
    <location>
        <begin position="178"/>
        <end position="202"/>
    </location>
</feature>
<dbReference type="Pfam" id="PF13115">
    <property type="entry name" value="YtkA"/>
    <property type="match status" value="1"/>
</dbReference>
<evidence type="ECO:0000256" key="1">
    <source>
        <dbReference type="ARBA" id="ARBA00009477"/>
    </source>
</evidence>
<evidence type="ECO:0000259" key="7">
    <source>
        <dbReference type="Pfam" id="PF13115"/>
    </source>
</evidence>
<dbReference type="InterPro" id="IPR032693">
    <property type="entry name" value="YtkA-like_dom"/>
</dbReference>
<comment type="caution">
    <text evidence="11">The sequence shown here is derived from an EMBL/GenBank/DDBJ whole genome shotgun (WGS) entry which is preliminary data.</text>
</comment>
<evidence type="ECO:0000256" key="3">
    <source>
        <dbReference type="ARBA" id="ARBA00022833"/>
    </source>
</evidence>
<feature type="domain" description="CzcB-like C-terminal circularly permuted SH3-like" evidence="10">
    <location>
        <begin position="459"/>
        <end position="519"/>
    </location>
</feature>
<feature type="domain" description="CusB-like beta-barrel" evidence="9">
    <location>
        <begin position="378"/>
        <end position="452"/>
    </location>
</feature>
<evidence type="ECO:0000313" key="12">
    <source>
        <dbReference type="Proteomes" id="UP000316609"/>
    </source>
</evidence>
<evidence type="ECO:0000259" key="8">
    <source>
        <dbReference type="Pfam" id="PF25919"/>
    </source>
</evidence>
<dbReference type="PANTHER" id="PTHR30097:SF4">
    <property type="entry name" value="SLR6042 PROTEIN"/>
    <property type="match status" value="1"/>
</dbReference>
<dbReference type="GO" id="GO:0060003">
    <property type="term" value="P:copper ion export"/>
    <property type="evidence" value="ECO:0007669"/>
    <property type="project" value="TreeGrafter"/>
</dbReference>
<feature type="compositionally biased region" description="Low complexity" evidence="6">
    <location>
        <begin position="178"/>
        <end position="189"/>
    </location>
</feature>
<dbReference type="GO" id="GO:0022857">
    <property type="term" value="F:transmembrane transporter activity"/>
    <property type="evidence" value="ECO:0007669"/>
    <property type="project" value="InterPro"/>
</dbReference>
<dbReference type="InterPro" id="IPR058790">
    <property type="entry name" value="BSH_CusB"/>
</dbReference>
<evidence type="ECO:0000256" key="6">
    <source>
        <dbReference type="SAM" id="MobiDB-lite"/>
    </source>
</evidence>
<dbReference type="InterPro" id="IPR006143">
    <property type="entry name" value="RND_pump_MFP"/>
</dbReference>
<dbReference type="FunFam" id="2.40.420.20:FF:000006">
    <property type="entry name" value="RND family efflux transporter MFP subunit"/>
    <property type="match status" value="1"/>
</dbReference>
<dbReference type="GO" id="GO:0046686">
    <property type="term" value="P:response to cadmium ion"/>
    <property type="evidence" value="ECO:0007669"/>
    <property type="project" value="UniProtKB-KW"/>
</dbReference>
<keyword evidence="4" id="KW-0105">Cadmium resistance</keyword>
<dbReference type="AlphaFoldDB" id="A0A538TCX2"/>
<keyword evidence="2" id="KW-0813">Transport</keyword>
<dbReference type="GO" id="GO:0046914">
    <property type="term" value="F:transition metal ion binding"/>
    <property type="evidence" value="ECO:0007669"/>
    <property type="project" value="TreeGrafter"/>
</dbReference>
<comment type="function">
    <text evidence="5">CzcA and CzcB together would act in zinc efflux nearly as effectively as the complete czc efflux system (CzcABC). The CzcB protein is thought to funnel zinc cations to the CzcA transport protein.</text>
</comment>
<comment type="similarity">
    <text evidence="1">Belongs to the membrane fusion protein (MFP) (TC 8.A.1) family.</text>
</comment>
<feature type="domain" description="CusB-like barrel-sandwich hybrid" evidence="8">
    <location>
        <begin position="247"/>
        <end position="373"/>
    </location>
</feature>
<dbReference type="FunFam" id="2.40.30.170:FF:000010">
    <property type="entry name" value="Efflux RND transporter periplasmic adaptor subunit"/>
    <property type="match status" value="1"/>
</dbReference>
<dbReference type="SUPFAM" id="SSF111369">
    <property type="entry name" value="HlyD-like secretion proteins"/>
    <property type="match status" value="1"/>
</dbReference>
<reference evidence="11 12" key="1">
    <citation type="journal article" date="2019" name="Nat. Microbiol.">
        <title>Mediterranean grassland soil C-N compound turnover is dependent on rainfall and depth, and is mediated by genomically divergent microorganisms.</title>
        <authorList>
            <person name="Diamond S."/>
            <person name="Andeer P.F."/>
            <person name="Li Z."/>
            <person name="Crits-Christoph A."/>
            <person name="Burstein D."/>
            <person name="Anantharaman K."/>
            <person name="Lane K.R."/>
            <person name="Thomas B.C."/>
            <person name="Pan C."/>
            <person name="Northen T.R."/>
            <person name="Banfield J.F."/>
        </authorList>
    </citation>
    <scope>NUCLEOTIDE SEQUENCE [LARGE SCALE GENOMIC DNA]</scope>
    <source>
        <strain evidence="11">WS_8</strain>
    </source>
</reference>
<dbReference type="PROSITE" id="PS51257">
    <property type="entry name" value="PROKAR_LIPOPROTEIN"/>
    <property type="match status" value="1"/>
</dbReference>
<dbReference type="Gene3D" id="2.40.420.20">
    <property type="match status" value="1"/>
</dbReference>
<evidence type="ECO:0000313" key="11">
    <source>
        <dbReference type="EMBL" id="TMQ61437.1"/>
    </source>
</evidence>
<keyword evidence="3" id="KW-0862">Zinc</keyword>
<accession>A0A538TCX2</accession>
<dbReference type="InterPro" id="IPR058792">
    <property type="entry name" value="Beta-barrel_RND_2"/>
</dbReference>
<gene>
    <name evidence="11" type="ORF">E6K78_12805</name>
</gene>